<organism evidence="1 2">
    <name type="scientific">Pseudomonas phage inbricus</name>
    <dbReference type="NCBI Taxonomy" id="2048976"/>
    <lineage>
        <taxon>Viruses</taxon>
        <taxon>Duplodnaviria</taxon>
        <taxon>Heunggongvirae</taxon>
        <taxon>Uroviricota</taxon>
        <taxon>Caudoviricetes</taxon>
        <taxon>Schitoviridae</taxon>
        <taxon>Rothmandenesvirinae</taxon>
        <taxon>Inbricusvirus</taxon>
        <taxon>Inbricusvirus inbricus</taxon>
    </lineage>
</organism>
<protein>
    <recommendedName>
        <fullName evidence="3">16.5 kDa protein</fullName>
    </recommendedName>
</protein>
<dbReference type="Proteomes" id="UP000240688">
    <property type="component" value="Segment"/>
</dbReference>
<accession>A0A2H4P7G5</accession>
<keyword evidence="2" id="KW-1185">Reference proteome</keyword>
<sequence length="174" mass="17816">MQYLNSGNGLTLNPARFDWGNADYGSLNGYSTAGASLAPQNSSMYSLVPQGQGFGLGQSLPGIGGGGAVPTGAAGAAGAAANSGIFGGLGMNIPTLQLGLGALSSLGNIYGAFQANKLARDNFNFTKDVTNTNLNNQIKSYNTTLEDRARSRATQEGRDQASADAYIAANRLSR</sequence>
<dbReference type="EMBL" id="MG018928">
    <property type="protein sequence ID" value="ATW58116.1"/>
    <property type="molecule type" value="Genomic_DNA"/>
</dbReference>
<reference evidence="2" key="1">
    <citation type="submission" date="2017-09" db="EMBL/GenBank/DDBJ databases">
        <authorList>
            <person name="Djurhuus A.M."/>
            <person name="Carstens A.B."/>
            <person name="Hansen L.H."/>
        </authorList>
    </citation>
    <scope>NUCLEOTIDE SEQUENCE [LARGE SCALE GENOMIC DNA]</scope>
</reference>
<evidence type="ECO:0000313" key="2">
    <source>
        <dbReference type="Proteomes" id="UP000240688"/>
    </source>
</evidence>
<evidence type="ECO:0000313" key="1">
    <source>
        <dbReference type="EMBL" id="ATW58116.1"/>
    </source>
</evidence>
<proteinExistence type="predicted"/>
<evidence type="ECO:0008006" key="3">
    <source>
        <dbReference type="Google" id="ProtNLM"/>
    </source>
</evidence>
<name>A0A2H4P7G5_9CAUD</name>
<gene>
    <name evidence="1" type="ORF">CNR35_00020</name>
</gene>